<dbReference type="Gene3D" id="1.10.3810.10">
    <property type="entry name" value="Biosynthetic peptidoglycan transglycosylase-like"/>
    <property type="match status" value="1"/>
</dbReference>
<keyword evidence="8" id="KW-0808">Transferase</keyword>
<dbReference type="EMBL" id="VUNJ01000001">
    <property type="protein sequence ID" value="MST90553.1"/>
    <property type="molecule type" value="Genomic_DNA"/>
</dbReference>
<comment type="subcellular location">
    <subcellularLocation>
        <location evidence="2">Cell membrane</location>
        <topology evidence="2">Single-pass type II membrane protein</topology>
    </subcellularLocation>
</comment>
<dbReference type="InterPro" id="IPR023346">
    <property type="entry name" value="Lysozyme-like_dom_sf"/>
</dbReference>
<evidence type="ECO:0000259" key="18">
    <source>
        <dbReference type="Pfam" id="PF00905"/>
    </source>
</evidence>
<name>A0A0W7TUD5_9FIRM</name>
<dbReference type="AlphaFoldDB" id="A0A0W7TUD5"/>
<keyword evidence="17" id="KW-1133">Transmembrane helix</keyword>
<organism evidence="20 22">
    <name type="scientific">Ruthenibacterium lactatiformans</name>
    <dbReference type="NCBI Taxonomy" id="1550024"/>
    <lineage>
        <taxon>Bacteria</taxon>
        <taxon>Bacillati</taxon>
        <taxon>Bacillota</taxon>
        <taxon>Clostridia</taxon>
        <taxon>Eubacteriales</taxon>
        <taxon>Oscillospiraceae</taxon>
        <taxon>Ruthenibacterium</taxon>
    </lineage>
</organism>
<feature type="domain" description="Penicillin-binding protein transpeptidase" evidence="18">
    <location>
        <begin position="467"/>
        <end position="682"/>
    </location>
</feature>
<keyword evidence="11" id="KW-0046">Antibiotic resistance</keyword>
<evidence type="ECO:0000313" key="22">
    <source>
        <dbReference type="Proteomes" id="UP000053433"/>
    </source>
</evidence>
<dbReference type="UniPathway" id="UPA00219"/>
<evidence type="ECO:0000256" key="6">
    <source>
        <dbReference type="ARBA" id="ARBA00022670"/>
    </source>
</evidence>
<evidence type="ECO:0000313" key="21">
    <source>
        <dbReference type="EMBL" id="MST90553.1"/>
    </source>
</evidence>
<evidence type="ECO:0000256" key="13">
    <source>
        <dbReference type="ARBA" id="ARBA00034000"/>
    </source>
</evidence>
<dbReference type="GO" id="GO:0005886">
    <property type="term" value="C:plasma membrane"/>
    <property type="evidence" value="ECO:0007669"/>
    <property type="project" value="UniProtKB-SubCell"/>
</dbReference>
<comment type="catalytic activity">
    <reaction evidence="13">
        <text>Preferential cleavage: (Ac)2-L-Lys-D-Ala-|-D-Ala. Also transpeptidation of peptidyl-alanyl moieties that are N-acyl substituents of D-alanine.</text>
        <dbReference type="EC" id="3.4.16.4"/>
    </reaction>
</comment>
<dbReference type="Proteomes" id="UP000431913">
    <property type="component" value="Unassembled WGS sequence"/>
</dbReference>
<reference evidence="20 22" key="1">
    <citation type="submission" date="2015-10" db="EMBL/GenBank/DDBJ databases">
        <title>A novel member of the family Ruminococcaceae isolated from human faeces.</title>
        <authorList>
            <person name="Shkoporov A.N."/>
            <person name="Chaplin A.V."/>
            <person name="Motuzova O.V."/>
            <person name="Kafarskaia L.I."/>
            <person name="Efimov B.A."/>
        </authorList>
    </citation>
    <scope>NUCLEOTIDE SEQUENCE [LARGE SCALE GENOMIC DNA]</scope>
    <source>
        <strain evidence="20 22">668</strain>
    </source>
</reference>
<dbReference type="InterPro" id="IPR012338">
    <property type="entry name" value="Beta-lactam/transpept-like"/>
</dbReference>
<dbReference type="Gene3D" id="3.40.710.10">
    <property type="entry name" value="DD-peptidase/beta-lactamase superfamily"/>
    <property type="match status" value="1"/>
</dbReference>
<evidence type="ECO:0000313" key="23">
    <source>
        <dbReference type="Proteomes" id="UP000431913"/>
    </source>
</evidence>
<gene>
    <name evidence="20" type="ORF">ASJ35_03840</name>
    <name evidence="21" type="ORF">FYJ76_01150</name>
</gene>
<keyword evidence="17" id="KW-0472">Membrane</keyword>
<keyword evidence="10" id="KW-0735">Signal-anchor</keyword>
<evidence type="ECO:0000256" key="15">
    <source>
        <dbReference type="ARBA" id="ARBA00049902"/>
    </source>
</evidence>
<evidence type="ECO:0000256" key="11">
    <source>
        <dbReference type="ARBA" id="ARBA00023251"/>
    </source>
</evidence>
<dbReference type="GO" id="GO:0008955">
    <property type="term" value="F:peptidoglycan glycosyltransferase activity"/>
    <property type="evidence" value="ECO:0007669"/>
    <property type="project" value="UniProtKB-EC"/>
</dbReference>
<comment type="function">
    <text evidence="1">Cell wall formation. Synthesis of cross-linked peptidoglycan from the lipid intermediates. The enzyme has a penicillin-insensitive transglycosylase N-terminal domain (formation of linear glycan strands) and a penicillin-sensitive transpeptidase C-terminal domain (cross-linking of the peptide subunits).</text>
</comment>
<feature type="region of interest" description="Disordered" evidence="16">
    <location>
        <begin position="1"/>
        <end position="50"/>
    </location>
</feature>
<dbReference type="InterPro" id="IPR001264">
    <property type="entry name" value="Glyco_trans_51"/>
</dbReference>
<dbReference type="InterPro" id="IPR036950">
    <property type="entry name" value="PBP_transglycosylase"/>
</dbReference>
<feature type="transmembrane region" description="Helical" evidence="17">
    <location>
        <begin position="57"/>
        <end position="78"/>
    </location>
</feature>
<evidence type="ECO:0000256" key="9">
    <source>
        <dbReference type="ARBA" id="ARBA00022801"/>
    </source>
</evidence>
<dbReference type="Pfam" id="PF00905">
    <property type="entry name" value="Transpeptidase"/>
    <property type="match status" value="1"/>
</dbReference>
<comment type="catalytic activity">
    <reaction evidence="15">
        <text>[GlcNAc-(1-&gt;4)-Mur2Ac(oyl-L-Ala-gamma-D-Glu-L-Lys-D-Ala-D-Ala)](n)-di-trans,octa-cis-undecaprenyl diphosphate + beta-D-GlcNAc-(1-&gt;4)-Mur2Ac(oyl-L-Ala-gamma-D-Glu-L-Lys-D-Ala-D-Ala)-di-trans,octa-cis-undecaprenyl diphosphate = [GlcNAc-(1-&gt;4)-Mur2Ac(oyl-L-Ala-gamma-D-Glu-L-Lys-D-Ala-D-Ala)](n+1)-di-trans,octa-cis-undecaprenyl diphosphate + di-trans,octa-cis-undecaprenyl diphosphate + H(+)</text>
        <dbReference type="Rhea" id="RHEA:23708"/>
        <dbReference type="Rhea" id="RHEA-COMP:9602"/>
        <dbReference type="Rhea" id="RHEA-COMP:9603"/>
        <dbReference type="ChEBI" id="CHEBI:15378"/>
        <dbReference type="ChEBI" id="CHEBI:58405"/>
        <dbReference type="ChEBI" id="CHEBI:60033"/>
        <dbReference type="ChEBI" id="CHEBI:78435"/>
        <dbReference type="EC" id="2.4.99.28"/>
    </reaction>
</comment>
<dbReference type="EMBL" id="LMUA01000003">
    <property type="protein sequence ID" value="KUE77411.1"/>
    <property type="molecule type" value="Genomic_DNA"/>
</dbReference>
<dbReference type="GO" id="GO:0008658">
    <property type="term" value="F:penicillin binding"/>
    <property type="evidence" value="ECO:0007669"/>
    <property type="project" value="InterPro"/>
</dbReference>
<accession>A0A0W7TUD5</accession>
<evidence type="ECO:0000256" key="2">
    <source>
        <dbReference type="ARBA" id="ARBA00004401"/>
    </source>
</evidence>
<dbReference type="GO" id="GO:0009002">
    <property type="term" value="F:serine-type D-Ala-D-Ala carboxypeptidase activity"/>
    <property type="evidence" value="ECO:0007669"/>
    <property type="project" value="UniProtKB-EC"/>
</dbReference>
<keyword evidence="12" id="KW-0511">Multifunctional enzyme</keyword>
<dbReference type="GO" id="GO:0006508">
    <property type="term" value="P:proteolysis"/>
    <property type="evidence" value="ECO:0007669"/>
    <property type="project" value="UniProtKB-KW"/>
</dbReference>
<keyword evidence="6" id="KW-0645">Protease</keyword>
<dbReference type="Proteomes" id="UP000053433">
    <property type="component" value="Unassembled WGS sequence"/>
</dbReference>
<feature type="domain" description="Glycosyl transferase family 51" evidence="19">
    <location>
        <begin position="115"/>
        <end position="297"/>
    </location>
</feature>
<evidence type="ECO:0000256" key="1">
    <source>
        <dbReference type="ARBA" id="ARBA00002624"/>
    </source>
</evidence>
<proteinExistence type="predicted"/>
<evidence type="ECO:0000256" key="5">
    <source>
        <dbReference type="ARBA" id="ARBA00022645"/>
    </source>
</evidence>
<evidence type="ECO:0000256" key="8">
    <source>
        <dbReference type="ARBA" id="ARBA00022679"/>
    </source>
</evidence>
<evidence type="ECO:0000259" key="19">
    <source>
        <dbReference type="Pfam" id="PF00912"/>
    </source>
</evidence>
<evidence type="ECO:0000256" key="3">
    <source>
        <dbReference type="ARBA" id="ARBA00012448"/>
    </source>
</evidence>
<reference evidence="21 23" key="2">
    <citation type="submission" date="2019-08" db="EMBL/GenBank/DDBJ databases">
        <title>In-depth cultivation of the pig gut microbiome towards novel bacterial diversity and tailored functional studies.</title>
        <authorList>
            <person name="Wylensek D."/>
            <person name="Hitch T.C.A."/>
            <person name="Clavel T."/>
        </authorList>
    </citation>
    <scope>NUCLEOTIDE SEQUENCE [LARGE SCALE GENOMIC DNA]</scope>
    <source>
        <strain evidence="21 23">WCA3-601-WT-6J</strain>
    </source>
</reference>
<evidence type="ECO:0000256" key="7">
    <source>
        <dbReference type="ARBA" id="ARBA00022676"/>
    </source>
</evidence>
<keyword evidence="9" id="KW-0378">Hydrolase</keyword>
<dbReference type="PANTHER" id="PTHR32282:SF33">
    <property type="entry name" value="PEPTIDOGLYCAN GLYCOSYLTRANSFERASE"/>
    <property type="match status" value="1"/>
</dbReference>
<evidence type="ECO:0000256" key="17">
    <source>
        <dbReference type="SAM" id="Phobius"/>
    </source>
</evidence>
<dbReference type="PANTHER" id="PTHR32282">
    <property type="entry name" value="BINDING PROTEIN TRANSPEPTIDASE, PUTATIVE-RELATED"/>
    <property type="match status" value="1"/>
</dbReference>
<evidence type="ECO:0000256" key="4">
    <source>
        <dbReference type="ARBA" id="ARBA00018638"/>
    </source>
</evidence>
<comment type="caution">
    <text evidence="20">The sequence shown here is derived from an EMBL/GenBank/DDBJ whole genome shotgun (WGS) entry which is preliminary data.</text>
</comment>
<dbReference type="GO" id="GO:0009252">
    <property type="term" value="P:peptidoglycan biosynthetic process"/>
    <property type="evidence" value="ECO:0007669"/>
    <property type="project" value="UniProtKB-UniPathway"/>
</dbReference>
<dbReference type="SUPFAM" id="SSF56601">
    <property type="entry name" value="beta-lactamase/transpeptidase-like"/>
    <property type="match status" value="1"/>
</dbReference>
<dbReference type="EC" id="3.4.16.4" evidence="3"/>
<dbReference type="GO" id="GO:0046677">
    <property type="term" value="P:response to antibiotic"/>
    <property type="evidence" value="ECO:0007669"/>
    <property type="project" value="UniProtKB-KW"/>
</dbReference>
<dbReference type="RefSeq" id="WP_058722808.1">
    <property type="nucleotide sequence ID" value="NZ_DBEXHX010000029.1"/>
</dbReference>
<dbReference type="SUPFAM" id="SSF53955">
    <property type="entry name" value="Lysozyme-like"/>
    <property type="match status" value="1"/>
</dbReference>
<dbReference type="InterPro" id="IPR001460">
    <property type="entry name" value="PCN-bd_Tpept"/>
</dbReference>
<dbReference type="Pfam" id="PF00912">
    <property type="entry name" value="Transgly"/>
    <property type="match status" value="1"/>
</dbReference>
<keyword evidence="17" id="KW-0812">Transmembrane</keyword>
<evidence type="ECO:0000256" key="12">
    <source>
        <dbReference type="ARBA" id="ARBA00023268"/>
    </source>
</evidence>
<dbReference type="EC" id="2.4.99.28" evidence="14"/>
<protein>
    <recommendedName>
        <fullName evidence="4">Penicillin-binding protein 1A</fullName>
        <ecNumber evidence="14">2.4.99.28</ecNumber>
        <ecNumber evidence="3">3.4.16.4</ecNumber>
    </recommendedName>
</protein>
<evidence type="ECO:0000256" key="16">
    <source>
        <dbReference type="SAM" id="MobiDB-lite"/>
    </source>
</evidence>
<sequence length="771" mass="85096">MRDREKERNIRLPESYVQQGGPVRPPRPSRARRAAPRPGPEPPRGKRQRRRPVLRRVLLGVLCLFLAACLSVGGYLYASTRNDFLWLDLEQLPHREATILYAQDRETGEWVEYARLEATQQKIWVPLSEIPEDMQHAFVAIEDKHFYEHHGVSLTRTAYAVLNEMKKALTGTYFGNGIKQGASTIDQQLIKNLTRDDEAGGLEGYMRKVREIWRAYRLDAKYDKETILEAYLNVISFTDNTAGVEAESIKLFGKSARDLSLAQCASIASITKNPYRYDPRTHEEEHLSRRNYILYEMWQQGYITEEQYNAASAEPIGLSPGNVPVAETPVTTYFTDKVLTDVSAALSEQYGLDSAETTNLLYNGGLRIYTTVDPDLQAVMENALERGYSSFFPTSGLGVATQATKYNEDGTIARDENGDPIREDVVETPQAAMVSVGYDGSLKAIVGGIGEKEVSRGLNRGTVPRQVGSTMKPIGAYALALEKNKINWSTPLLDAPVRQLEDEKTGELKDWPANFSKTYAEDDILVVDALAQSINTIAVRVGEQAGVGNIYRFMKNSLGVTSLTPEDNDSGPMILGSQTHGISPYELAGAYMMLGNGGSFTTLHCYTSVQTGYGREIAAPELKTKQVLGTDTAYVMNRLLAQVMQGSGTAAGYRVRGEMDSVGKTGTSSDNRDYWFVGMTPYYVTATWYGYDSGFALNTASGTHAPTTAWKYVMERAQQGLPVLEFPVDESVVTAEYCTESGGLAAPGCPRTATGYYTQGNLPAVCRDHAA</sequence>
<dbReference type="InterPro" id="IPR050396">
    <property type="entry name" value="Glycosyltr_51/Transpeptidase"/>
</dbReference>
<keyword evidence="7" id="KW-0328">Glycosyltransferase</keyword>
<evidence type="ECO:0000313" key="20">
    <source>
        <dbReference type="EMBL" id="KUE77411.1"/>
    </source>
</evidence>
<evidence type="ECO:0000256" key="10">
    <source>
        <dbReference type="ARBA" id="ARBA00022968"/>
    </source>
</evidence>
<evidence type="ECO:0000256" key="14">
    <source>
        <dbReference type="ARBA" id="ARBA00044770"/>
    </source>
</evidence>
<feature type="compositionally biased region" description="Basic and acidic residues" evidence="16">
    <location>
        <begin position="1"/>
        <end position="11"/>
    </location>
</feature>
<keyword evidence="5" id="KW-0121">Carboxypeptidase</keyword>